<keyword evidence="2" id="KW-0067">ATP-binding</keyword>
<dbReference type="InterPro" id="IPR027417">
    <property type="entry name" value="P-loop_NTPase"/>
</dbReference>
<dbReference type="Pfam" id="PF07726">
    <property type="entry name" value="AAA_3"/>
    <property type="match status" value="1"/>
</dbReference>
<evidence type="ECO:0000259" key="5">
    <source>
        <dbReference type="Pfam" id="PF07726"/>
    </source>
</evidence>
<dbReference type="Gene3D" id="3.40.50.300">
    <property type="entry name" value="P-loop containing nucleotide triphosphate hydrolases"/>
    <property type="match status" value="1"/>
</dbReference>
<dbReference type="GO" id="GO:0005524">
    <property type="term" value="F:ATP binding"/>
    <property type="evidence" value="ECO:0007669"/>
    <property type="project" value="UniProtKB-KW"/>
</dbReference>
<gene>
    <name evidence="7" type="ORF">JCM17846_12640</name>
</gene>
<keyword evidence="1" id="KW-0547">Nucleotide-binding</keyword>
<evidence type="ECO:0000259" key="6">
    <source>
        <dbReference type="Pfam" id="PF17863"/>
    </source>
</evidence>
<name>A0A5A7N5I4_9PROT</name>
<evidence type="ECO:0000256" key="3">
    <source>
        <dbReference type="ARBA" id="ARBA00061607"/>
    </source>
</evidence>
<feature type="domain" description="ChlI/MoxR AAA lid" evidence="6">
    <location>
        <begin position="264"/>
        <end position="331"/>
    </location>
</feature>
<organism evidence="7 8">
    <name type="scientific">Iodidimonas nitroreducens</name>
    <dbReference type="NCBI Taxonomy" id="1236968"/>
    <lineage>
        <taxon>Bacteria</taxon>
        <taxon>Pseudomonadati</taxon>
        <taxon>Pseudomonadota</taxon>
        <taxon>Alphaproteobacteria</taxon>
        <taxon>Iodidimonadales</taxon>
        <taxon>Iodidimonadaceae</taxon>
        <taxon>Iodidimonas</taxon>
    </lineage>
</organism>
<feature type="compositionally biased region" description="Polar residues" evidence="4">
    <location>
        <begin position="1"/>
        <end position="10"/>
    </location>
</feature>
<proteinExistence type="inferred from homology"/>
<comment type="similarity">
    <text evidence="3">Belongs to the MoxR family.</text>
</comment>
<dbReference type="FunFam" id="3.40.50.300:FF:000640">
    <property type="entry name" value="MoxR family ATPase"/>
    <property type="match status" value="1"/>
</dbReference>
<dbReference type="InterPro" id="IPR050764">
    <property type="entry name" value="CbbQ/NirQ/NorQ/GpvN"/>
</dbReference>
<dbReference type="PIRSF" id="PIRSF002849">
    <property type="entry name" value="AAA_ATPase_chaperone_MoxR_prd"/>
    <property type="match status" value="1"/>
</dbReference>
<dbReference type="CDD" id="cd00009">
    <property type="entry name" value="AAA"/>
    <property type="match status" value="1"/>
</dbReference>
<dbReference type="SUPFAM" id="SSF52540">
    <property type="entry name" value="P-loop containing nucleoside triphosphate hydrolases"/>
    <property type="match status" value="1"/>
</dbReference>
<dbReference type="AlphaFoldDB" id="A0A5A7N5I4"/>
<dbReference type="PANTHER" id="PTHR42759">
    <property type="entry name" value="MOXR FAMILY PROTEIN"/>
    <property type="match status" value="1"/>
</dbReference>
<dbReference type="PANTHER" id="PTHR42759:SF1">
    <property type="entry name" value="MAGNESIUM-CHELATASE SUBUNIT CHLD"/>
    <property type="match status" value="1"/>
</dbReference>
<dbReference type="InterPro" id="IPR041628">
    <property type="entry name" value="ChlI/MoxR_AAA_lid"/>
</dbReference>
<keyword evidence="8" id="KW-1185">Reference proteome</keyword>
<evidence type="ECO:0000256" key="2">
    <source>
        <dbReference type="ARBA" id="ARBA00022840"/>
    </source>
</evidence>
<dbReference type="Gene3D" id="1.10.8.80">
    <property type="entry name" value="Magnesium chelatase subunit I, C-Terminal domain"/>
    <property type="match status" value="1"/>
</dbReference>
<sequence length="336" mass="36677">MNEHVSQATNAPAHRSPLPDSGRDAEAAIHAIQQIKSEIGQHIFGQDRVIEETLTTLLGGGHALIVGVPGLAKTLLVETYGTVLGLSEKRVQFTPDLLPADILGSEVLEEDESGKRHFRFLPGPVFSQLLMADEINRASPRTQSALLQAMQEKQVSVAGVRHQLPEPFHVLATQNPIEQEGTYPLPEAQLDRFLMQIHVDYPDREAERAILLHTTGTQSQTPKQIIDGQRLMHLQRLVRSLPVGESVVNAILDLVRGARPGADHPEITWGPGPRAAQALMLGCRARALIDGRQVPSVDDVKDLAVPILRHRMALSFPARADGLTNDQVIADLAAKL</sequence>
<dbReference type="EMBL" id="BKCN01000005">
    <property type="protein sequence ID" value="GER03582.1"/>
    <property type="molecule type" value="Genomic_DNA"/>
</dbReference>
<comment type="caution">
    <text evidence="7">The sequence shown here is derived from an EMBL/GenBank/DDBJ whole genome shotgun (WGS) entry which is preliminary data.</text>
</comment>
<protein>
    <submittedName>
        <fullName evidence="7">ATPase AAA</fullName>
    </submittedName>
</protein>
<dbReference type="GO" id="GO:0016887">
    <property type="term" value="F:ATP hydrolysis activity"/>
    <property type="evidence" value="ECO:0007669"/>
    <property type="project" value="InterPro"/>
</dbReference>
<accession>A0A5A7N5I4</accession>
<feature type="region of interest" description="Disordered" evidence="4">
    <location>
        <begin position="1"/>
        <end position="23"/>
    </location>
</feature>
<feature type="domain" description="ATPase AAA-3" evidence="5">
    <location>
        <begin position="62"/>
        <end position="195"/>
    </location>
</feature>
<dbReference type="InterPro" id="IPR011703">
    <property type="entry name" value="ATPase_AAA-3"/>
</dbReference>
<evidence type="ECO:0000256" key="4">
    <source>
        <dbReference type="SAM" id="MobiDB-lite"/>
    </source>
</evidence>
<dbReference type="Pfam" id="PF17863">
    <property type="entry name" value="AAA_lid_2"/>
    <property type="match status" value="1"/>
</dbReference>
<evidence type="ECO:0000256" key="1">
    <source>
        <dbReference type="ARBA" id="ARBA00022741"/>
    </source>
</evidence>
<dbReference type="RefSeq" id="WP_081837174.1">
    <property type="nucleotide sequence ID" value="NZ_BKCN01000005.1"/>
</dbReference>
<dbReference type="Proteomes" id="UP000324996">
    <property type="component" value="Unassembled WGS sequence"/>
</dbReference>
<evidence type="ECO:0000313" key="7">
    <source>
        <dbReference type="EMBL" id="GER03582.1"/>
    </source>
</evidence>
<reference evidence="7 8" key="1">
    <citation type="submission" date="2019-09" db="EMBL/GenBank/DDBJ databases">
        <title>NBRP : Genome information of microbial organism related human and environment.</title>
        <authorList>
            <person name="Hattori M."/>
            <person name="Oshima K."/>
            <person name="Inaba H."/>
            <person name="Suda W."/>
            <person name="Sakamoto M."/>
            <person name="Iino T."/>
            <person name="Kitahara M."/>
            <person name="Oshida Y."/>
            <person name="Iida T."/>
            <person name="Kudo T."/>
            <person name="Itoh T."/>
            <person name="Ohkuma M."/>
        </authorList>
    </citation>
    <scope>NUCLEOTIDE SEQUENCE [LARGE SCALE GENOMIC DNA]</scope>
    <source>
        <strain evidence="7 8">Q-1</strain>
    </source>
</reference>
<evidence type="ECO:0000313" key="8">
    <source>
        <dbReference type="Proteomes" id="UP000324996"/>
    </source>
</evidence>